<reference evidence="1 3" key="3">
    <citation type="submission" date="2018-03" db="EMBL/GenBank/DDBJ databases">
        <title>Genomic Encyclopedia of Archaeal and Bacterial Type Strains, Phase II (KMG-II): from individual species to whole genera.</title>
        <authorList>
            <person name="Goeker M."/>
        </authorList>
    </citation>
    <scope>NUCLEOTIDE SEQUENCE [LARGE SCALE GENOMIC DNA]</scope>
    <source>
        <strain evidence="1 3">DSM 25227</strain>
    </source>
</reference>
<accession>A0A2Y9ANB7</accession>
<protein>
    <submittedName>
        <fullName evidence="2">Uncharacterized protein</fullName>
    </submittedName>
</protein>
<dbReference type="EMBL" id="UETC01000004">
    <property type="protein sequence ID" value="SSA46024.1"/>
    <property type="molecule type" value="Genomic_DNA"/>
</dbReference>
<evidence type="ECO:0000313" key="2">
    <source>
        <dbReference type="EMBL" id="SSA46024.1"/>
    </source>
</evidence>
<keyword evidence="3" id="KW-1185">Reference proteome</keyword>
<gene>
    <name evidence="1" type="ORF">BCF38_104298</name>
    <name evidence="2" type="ORF">SAMN05421539_104298</name>
</gene>
<dbReference type="EMBL" id="QGDJ01000004">
    <property type="protein sequence ID" value="PWJ19362.1"/>
    <property type="molecule type" value="Genomic_DNA"/>
</dbReference>
<organism evidence="2 4">
    <name type="scientific">Jannaschia seohaensis</name>
    <dbReference type="NCBI Taxonomy" id="475081"/>
    <lineage>
        <taxon>Bacteria</taxon>
        <taxon>Pseudomonadati</taxon>
        <taxon>Pseudomonadota</taxon>
        <taxon>Alphaproteobacteria</taxon>
        <taxon>Rhodobacterales</taxon>
        <taxon>Roseobacteraceae</taxon>
        <taxon>Jannaschia</taxon>
    </lineage>
</organism>
<dbReference type="AlphaFoldDB" id="A0A2Y9ANB7"/>
<dbReference type="Proteomes" id="UP000245839">
    <property type="component" value="Unassembled WGS sequence"/>
</dbReference>
<dbReference type="OrthoDB" id="9774608at2"/>
<evidence type="ECO:0000313" key="4">
    <source>
        <dbReference type="Proteomes" id="UP000251571"/>
    </source>
</evidence>
<sequence length="88" mass="9813">MEKLARFWSAEDRPAEICEGADPLETLNAAVGFKMFRPNQEYTAGCKRSPKGGCLDMDVVPRSRMLILESLHGLTLKATGKMVRDRLS</sequence>
<dbReference type="RefSeq" id="WP_109564448.1">
    <property type="nucleotide sequence ID" value="NZ_QGDJ01000004.1"/>
</dbReference>
<reference evidence="2" key="1">
    <citation type="submission" date="2016-10" db="EMBL/GenBank/DDBJ databases">
        <authorList>
            <person name="Cai Z."/>
        </authorList>
    </citation>
    <scope>NUCLEOTIDE SEQUENCE [LARGE SCALE GENOMIC DNA]</scope>
    <source>
        <strain evidence="2">DSM 25227</strain>
    </source>
</reference>
<evidence type="ECO:0000313" key="3">
    <source>
        <dbReference type="Proteomes" id="UP000245839"/>
    </source>
</evidence>
<dbReference type="Proteomes" id="UP000251571">
    <property type="component" value="Unassembled WGS sequence"/>
</dbReference>
<reference evidence="4" key="2">
    <citation type="submission" date="2016-10" db="EMBL/GenBank/DDBJ databases">
        <authorList>
            <person name="Varghese N."/>
            <person name="Submissions S."/>
        </authorList>
    </citation>
    <scope>NUCLEOTIDE SEQUENCE [LARGE SCALE GENOMIC DNA]</scope>
    <source>
        <strain evidence="4">DSM 25227</strain>
    </source>
</reference>
<proteinExistence type="predicted"/>
<name>A0A2Y9ANB7_9RHOB</name>
<evidence type="ECO:0000313" key="1">
    <source>
        <dbReference type="EMBL" id="PWJ19362.1"/>
    </source>
</evidence>